<dbReference type="Proteomes" id="UP001168478">
    <property type="component" value="Unassembled WGS sequence"/>
</dbReference>
<evidence type="ECO:0000313" key="7">
    <source>
        <dbReference type="EMBL" id="MDN0024773.1"/>
    </source>
</evidence>
<dbReference type="PANTHER" id="PTHR34388">
    <property type="entry name" value="DNA POLYMERASE III SUBUNIT DELTA"/>
    <property type="match status" value="1"/>
</dbReference>
<dbReference type="PANTHER" id="PTHR34388:SF1">
    <property type="entry name" value="DNA POLYMERASE III SUBUNIT DELTA"/>
    <property type="match status" value="1"/>
</dbReference>
<dbReference type="EMBL" id="JAUEIF010000002">
    <property type="protein sequence ID" value="MDN0024773.1"/>
    <property type="molecule type" value="Genomic_DNA"/>
</dbReference>
<evidence type="ECO:0000313" key="9">
    <source>
        <dbReference type="Proteomes" id="UP001168478"/>
    </source>
</evidence>
<dbReference type="GO" id="GO:0006261">
    <property type="term" value="P:DNA-templated DNA replication"/>
    <property type="evidence" value="ECO:0007669"/>
    <property type="project" value="TreeGrafter"/>
</dbReference>
<keyword evidence="4" id="KW-0239">DNA-directed DNA polymerase</keyword>
<keyword evidence="3" id="KW-0235">DNA replication</keyword>
<keyword evidence="2 7" id="KW-0548">Nucleotidyltransferase</keyword>
<feature type="domain" description="DNA polymerase III delta N-terminal" evidence="5">
    <location>
        <begin position="26"/>
        <end position="141"/>
    </location>
</feature>
<dbReference type="EMBL" id="JAUEIE010000011">
    <property type="protein sequence ID" value="MDN0023410.1"/>
    <property type="molecule type" value="Genomic_DNA"/>
</dbReference>
<dbReference type="AlphaFoldDB" id="A0AAW7JN08"/>
<dbReference type="RefSeq" id="WP_273531854.1">
    <property type="nucleotide sequence ID" value="NZ_CALUKV010000012.1"/>
</dbReference>
<dbReference type="InterPro" id="IPR005790">
    <property type="entry name" value="DNA_polIII_delta"/>
</dbReference>
<dbReference type="Gene3D" id="1.20.272.10">
    <property type="match status" value="1"/>
</dbReference>
<dbReference type="Proteomes" id="UP001167831">
    <property type="component" value="Unassembled WGS sequence"/>
</dbReference>
<reference evidence="7" key="2">
    <citation type="submission" date="2023-08" db="EMBL/GenBank/DDBJ databases">
        <title>Identification and characterization of horizontal gene transfer across gut microbiota members of farm animals based on homology search.</title>
        <authorList>
            <person name="Schwarzerova J."/>
            <person name="Nykrynova M."/>
            <person name="Jureckova K."/>
            <person name="Cejkova D."/>
            <person name="Rychlik I."/>
        </authorList>
    </citation>
    <scope>NUCLEOTIDE SEQUENCE</scope>
    <source>
        <strain evidence="7">ET15</strain>
        <strain evidence="6">ET37</strain>
    </source>
</reference>
<dbReference type="EC" id="2.7.7.7" evidence="7"/>
<evidence type="ECO:0000256" key="4">
    <source>
        <dbReference type="ARBA" id="ARBA00022932"/>
    </source>
</evidence>
<dbReference type="GO" id="GO:0009360">
    <property type="term" value="C:DNA polymerase III complex"/>
    <property type="evidence" value="ECO:0007669"/>
    <property type="project" value="InterPro"/>
</dbReference>
<dbReference type="Gene3D" id="3.40.50.300">
    <property type="entry name" value="P-loop containing nucleotide triphosphate hydrolases"/>
    <property type="match status" value="1"/>
</dbReference>
<dbReference type="Gene3D" id="1.10.8.60">
    <property type="match status" value="1"/>
</dbReference>
<dbReference type="GO" id="GO:0003887">
    <property type="term" value="F:DNA-directed DNA polymerase activity"/>
    <property type="evidence" value="ECO:0007669"/>
    <property type="project" value="UniProtKB-KW"/>
</dbReference>
<dbReference type="NCBIfam" id="TIGR01128">
    <property type="entry name" value="holA"/>
    <property type="match status" value="1"/>
</dbReference>
<sequence length="343" mass="39136">MAEKKTVTTYESVMRDLKARRFYPIYLLMGEESYFIDKISDYISNNVLQPEELFFNQNILFGSDVTAAQIVDMAKGYPVMPAEHRLIVVKEAQNIRSFDALERYLDKPMSSTILVLCYKNGTIDRRKKIVAKAEAVGVVFESKKKRDSELPGFITTYMKTHNAAIDEKSAALVAEHIGSDISRLVSELDKLLISLPDTDRRVTPDVVEHQIGVSKDFNSFELRRAIIERDIMKANRIVNYFDKNPKAGSVYSFLPLLFGFFQNLMIAHYTHNRTNDSAVAEALELKSVWGVKDYMVGMKNYTPMKTMQIISKIREIDAKSKGLDNPNTGSGELMKELIFYILH</sequence>
<dbReference type="InterPro" id="IPR027417">
    <property type="entry name" value="P-loop_NTPase"/>
</dbReference>
<protein>
    <submittedName>
        <fullName evidence="7">DNA polymerase III subunit delta</fullName>
        <ecNumber evidence="7">2.7.7.7</ecNumber>
    </submittedName>
</protein>
<dbReference type="SUPFAM" id="SSF52540">
    <property type="entry name" value="P-loop containing nucleoside triphosphate hydrolases"/>
    <property type="match status" value="1"/>
</dbReference>
<name>A0AAW7JN08_9BACT</name>
<dbReference type="Pfam" id="PF06144">
    <property type="entry name" value="DNA_pol3_delta"/>
    <property type="match status" value="1"/>
</dbReference>
<dbReference type="GO" id="GO:0003677">
    <property type="term" value="F:DNA binding"/>
    <property type="evidence" value="ECO:0007669"/>
    <property type="project" value="InterPro"/>
</dbReference>
<keyword evidence="8" id="KW-1185">Reference proteome</keyword>
<evidence type="ECO:0000256" key="2">
    <source>
        <dbReference type="ARBA" id="ARBA00022695"/>
    </source>
</evidence>
<evidence type="ECO:0000259" key="5">
    <source>
        <dbReference type="Pfam" id="PF06144"/>
    </source>
</evidence>
<gene>
    <name evidence="7" type="primary">holA</name>
    <name evidence="6" type="ORF">QVN81_10305</name>
    <name evidence="7" type="ORF">QVN84_04440</name>
</gene>
<evidence type="ECO:0000256" key="3">
    <source>
        <dbReference type="ARBA" id="ARBA00022705"/>
    </source>
</evidence>
<evidence type="ECO:0000256" key="1">
    <source>
        <dbReference type="ARBA" id="ARBA00022679"/>
    </source>
</evidence>
<comment type="caution">
    <text evidence="7">The sequence shown here is derived from an EMBL/GenBank/DDBJ whole genome shotgun (WGS) entry which is preliminary data.</text>
</comment>
<organism evidence="7 9">
    <name type="scientific">Leyella lascolaii</name>
    <dbReference type="NCBI Taxonomy" id="1776379"/>
    <lineage>
        <taxon>Bacteria</taxon>
        <taxon>Pseudomonadati</taxon>
        <taxon>Bacteroidota</taxon>
        <taxon>Bacteroidia</taxon>
        <taxon>Bacteroidales</taxon>
        <taxon>Prevotellaceae</taxon>
        <taxon>Leyella</taxon>
    </lineage>
</organism>
<evidence type="ECO:0000313" key="8">
    <source>
        <dbReference type="Proteomes" id="UP001167831"/>
    </source>
</evidence>
<reference evidence="7" key="1">
    <citation type="submission" date="2023-06" db="EMBL/GenBank/DDBJ databases">
        <authorList>
            <person name="Zeman M."/>
            <person name="Kubasova T."/>
            <person name="Jahodarova E."/>
            <person name="Nykrynova M."/>
            <person name="Rychlik I."/>
        </authorList>
    </citation>
    <scope>NUCLEOTIDE SEQUENCE</scope>
    <source>
        <strain evidence="7">ET15</strain>
        <strain evidence="6">ET37</strain>
    </source>
</reference>
<dbReference type="InterPro" id="IPR010372">
    <property type="entry name" value="DNA_pol3_delta_N"/>
</dbReference>
<evidence type="ECO:0000313" key="6">
    <source>
        <dbReference type="EMBL" id="MDN0023410.1"/>
    </source>
</evidence>
<accession>A0AAW7JN08</accession>
<proteinExistence type="predicted"/>
<keyword evidence="1 7" id="KW-0808">Transferase</keyword>